<evidence type="ECO:0008006" key="3">
    <source>
        <dbReference type="Google" id="ProtNLM"/>
    </source>
</evidence>
<keyword evidence="2" id="KW-1185">Reference proteome</keyword>
<proteinExistence type="predicted"/>
<evidence type="ECO:0000313" key="2">
    <source>
        <dbReference type="Proteomes" id="UP000770717"/>
    </source>
</evidence>
<gene>
    <name evidence="1" type="ORF">GDO78_022027</name>
</gene>
<dbReference type="Pfam" id="PF03762">
    <property type="entry name" value="VOMI"/>
    <property type="match status" value="1"/>
</dbReference>
<reference evidence="1" key="1">
    <citation type="thesis" date="2020" institute="ProQuest LLC" country="789 East Eisenhower Parkway, Ann Arbor, MI, USA">
        <title>Comparative Genomics and Chromosome Evolution.</title>
        <authorList>
            <person name="Mudd A.B."/>
        </authorList>
    </citation>
    <scope>NUCLEOTIDE SEQUENCE</scope>
    <source>
        <strain evidence="1">HN-11 Male</strain>
        <tissue evidence="1">Kidney and liver</tissue>
    </source>
</reference>
<evidence type="ECO:0000313" key="1">
    <source>
        <dbReference type="EMBL" id="KAG9463304.1"/>
    </source>
</evidence>
<comment type="caution">
    <text evidence="1">The sequence shown here is derived from an EMBL/GenBank/DDBJ whole genome shotgun (WGS) entry which is preliminary data.</text>
</comment>
<protein>
    <recommendedName>
        <fullName evidence="3">Vitelline membrane outer layer protein 1</fullName>
    </recommendedName>
</protein>
<dbReference type="InterPro" id="IPR036706">
    <property type="entry name" value="VOMI_sf"/>
</dbReference>
<dbReference type="PANTHER" id="PTHR18841:SF2">
    <property type="entry name" value="VITELLINE MEMBRANE OUTER LAYER PROTEIN 1 HOMOLOG"/>
    <property type="match status" value="1"/>
</dbReference>
<feature type="non-terminal residue" evidence="1">
    <location>
        <position position="170"/>
    </location>
</feature>
<dbReference type="GO" id="GO:0005615">
    <property type="term" value="C:extracellular space"/>
    <property type="evidence" value="ECO:0007669"/>
    <property type="project" value="TreeGrafter"/>
</dbReference>
<accession>A0A8J6B525</accession>
<dbReference type="Proteomes" id="UP000770717">
    <property type="component" value="Unassembled WGS sequence"/>
</dbReference>
<dbReference type="InterPro" id="IPR005515">
    <property type="entry name" value="VOMI"/>
</dbReference>
<sequence length="170" mass="18581">YGKWISVPNGGPWGEWGPIQRCPPGTIARGYSLKVRVHIHVPPRESVGNIITVSKCHASANQPSKLCSFLLYRWGEWTPVTWCPNGYPISFSLIVEKPQGDGDDTAVNNLLMECSDYTILESCGNPWGYGEGWSGKCPRGICGIQAKVEKSQGDGDDTALNDVKFECCSS</sequence>
<dbReference type="OrthoDB" id="6344411at2759"/>
<dbReference type="AlphaFoldDB" id="A0A8J6B525"/>
<dbReference type="PANTHER" id="PTHR18841">
    <property type="entry name" value="VITELLINE MEMBRANE OUTER LAYER PROTEIN I-RELATED"/>
    <property type="match status" value="1"/>
</dbReference>
<dbReference type="EMBL" id="WNTK01007326">
    <property type="protein sequence ID" value="KAG9463304.1"/>
    <property type="molecule type" value="Genomic_DNA"/>
</dbReference>
<feature type="non-terminal residue" evidence="1">
    <location>
        <position position="1"/>
    </location>
</feature>
<name>A0A8J6B525_ELECQ</name>
<dbReference type="Gene3D" id="2.100.10.20">
    <property type="entry name" value="Vitelline membrane outer layer protein I (VOMI)"/>
    <property type="match status" value="1"/>
</dbReference>
<organism evidence="1 2">
    <name type="scientific">Eleutherodactylus coqui</name>
    <name type="common">Puerto Rican coqui</name>
    <dbReference type="NCBI Taxonomy" id="57060"/>
    <lineage>
        <taxon>Eukaryota</taxon>
        <taxon>Metazoa</taxon>
        <taxon>Chordata</taxon>
        <taxon>Craniata</taxon>
        <taxon>Vertebrata</taxon>
        <taxon>Euteleostomi</taxon>
        <taxon>Amphibia</taxon>
        <taxon>Batrachia</taxon>
        <taxon>Anura</taxon>
        <taxon>Neobatrachia</taxon>
        <taxon>Hyloidea</taxon>
        <taxon>Eleutherodactylidae</taxon>
        <taxon>Eleutherodactylinae</taxon>
        <taxon>Eleutherodactylus</taxon>
        <taxon>Eleutherodactylus</taxon>
    </lineage>
</organism>
<dbReference type="SUPFAM" id="SSF51092">
    <property type="entry name" value="Vitelline membrane outer protein-I (VMO-I)"/>
    <property type="match status" value="1"/>
</dbReference>